<reference evidence="1" key="1">
    <citation type="submission" date="2020-05" db="EMBL/GenBank/DDBJ databases">
        <title>Complete genome sequence of Pseudomonas sp. Sm006.</title>
        <authorList>
            <person name="Takeuchi K."/>
            <person name="Someya N."/>
        </authorList>
    </citation>
    <scope>NUCLEOTIDE SEQUENCE</scope>
    <source>
        <strain evidence="1">Sm006</strain>
    </source>
</reference>
<accession>A0ABM7LDQ5</accession>
<name>A0ABM7LDQ5_9PSED</name>
<evidence type="ECO:0000313" key="2">
    <source>
        <dbReference type="Proteomes" id="UP001064896"/>
    </source>
</evidence>
<dbReference type="EMBL" id="AP023081">
    <property type="protein sequence ID" value="BCD87747.1"/>
    <property type="molecule type" value="Genomic_DNA"/>
</dbReference>
<evidence type="ECO:0000313" key="1">
    <source>
        <dbReference type="EMBL" id="BCD87747.1"/>
    </source>
</evidence>
<gene>
    <name evidence="1" type="ORF">PSm6_41540</name>
</gene>
<dbReference type="Proteomes" id="UP001064896">
    <property type="component" value="Chromosome"/>
</dbReference>
<evidence type="ECO:0008006" key="3">
    <source>
        <dbReference type="Google" id="ProtNLM"/>
    </source>
</evidence>
<organism evidence="1 2">
    <name type="scientific">Pseudomonas solani</name>
    <dbReference type="NCBI Taxonomy" id="2731552"/>
    <lineage>
        <taxon>Bacteria</taxon>
        <taxon>Pseudomonadati</taxon>
        <taxon>Pseudomonadota</taxon>
        <taxon>Gammaproteobacteria</taxon>
        <taxon>Pseudomonadales</taxon>
        <taxon>Pseudomonadaceae</taxon>
        <taxon>Pseudomonas</taxon>
    </lineage>
</organism>
<keyword evidence="2" id="KW-1185">Reference proteome</keyword>
<sequence>MGYELLWGGVAALAWGLLEAQQRTRNGAAMGGMGRAGETRVRCVRGRRVSPDLREWIGSLCVKCC</sequence>
<protein>
    <recommendedName>
        <fullName evidence="3">Secreted protein</fullName>
    </recommendedName>
</protein>
<proteinExistence type="predicted"/>